<evidence type="ECO:0000256" key="6">
    <source>
        <dbReference type="RuleBase" id="RU004168"/>
    </source>
</evidence>
<protein>
    <recommendedName>
        <fullName evidence="2 4">Acylphosphatase</fullName>
        <ecNumber evidence="2 4">3.6.1.7</ecNumber>
    </recommendedName>
</protein>
<evidence type="ECO:0000256" key="4">
    <source>
        <dbReference type="PROSITE-ProRule" id="PRU00520"/>
    </source>
</evidence>
<dbReference type="PANTHER" id="PTHR47268:SF4">
    <property type="entry name" value="ACYLPHOSPHATASE"/>
    <property type="match status" value="1"/>
</dbReference>
<reference evidence="9" key="1">
    <citation type="submission" date="2016-10" db="EMBL/GenBank/DDBJ databases">
        <authorList>
            <person name="Varghese N."/>
            <person name="Submissions S."/>
        </authorList>
    </citation>
    <scope>NUCLEOTIDE SEQUENCE [LARGE SCALE GENOMIC DNA]</scope>
    <source>
        <strain evidence="9">CGMCC 1.11022</strain>
    </source>
</reference>
<keyword evidence="4 5" id="KW-0378">Hydrolase</keyword>
<dbReference type="InterPro" id="IPR020456">
    <property type="entry name" value="Acylphosphatase"/>
</dbReference>
<feature type="active site" evidence="4">
    <location>
        <position position="40"/>
    </location>
</feature>
<evidence type="ECO:0000313" key="9">
    <source>
        <dbReference type="Proteomes" id="UP000198894"/>
    </source>
</evidence>
<dbReference type="InterPro" id="IPR001792">
    <property type="entry name" value="Acylphosphatase-like_dom"/>
</dbReference>
<dbReference type="Pfam" id="PF00708">
    <property type="entry name" value="Acylphosphatase"/>
    <property type="match status" value="1"/>
</dbReference>
<gene>
    <name evidence="8" type="ORF">SAMN05428953_13411</name>
</gene>
<evidence type="ECO:0000256" key="1">
    <source>
        <dbReference type="ARBA" id="ARBA00005614"/>
    </source>
</evidence>
<name>A0A1G9JDM0_9HYPH</name>
<dbReference type="NCBIfam" id="NF010999">
    <property type="entry name" value="PRK14425.1"/>
    <property type="match status" value="1"/>
</dbReference>
<comment type="similarity">
    <text evidence="1 6">Belongs to the acylphosphatase family.</text>
</comment>
<evidence type="ECO:0000256" key="5">
    <source>
        <dbReference type="RuleBase" id="RU000553"/>
    </source>
</evidence>
<dbReference type="EMBL" id="FNEE01000034">
    <property type="protein sequence ID" value="SDL35392.1"/>
    <property type="molecule type" value="Genomic_DNA"/>
</dbReference>
<dbReference type="PROSITE" id="PS00151">
    <property type="entry name" value="ACYLPHOSPHATASE_2"/>
    <property type="match status" value="1"/>
</dbReference>
<comment type="catalytic activity">
    <reaction evidence="3 4 5">
        <text>an acyl phosphate + H2O = a carboxylate + phosphate + H(+)</text>
        <dbReference type="Rhea" id="RHEA:14965"/>
        <dbReference type="ChEBI" id="CHEBI:15377"/>
        <dbReference type="ChEBI" id="CHEBI:15378"/>
        <dbReference type="ChEBI" id="CHEBI:29067"/>
        <dbReference type="ChEBI" id="CHEBI:43474"/>
        <dbReference type="ChEBI" id="CHEBI:59918"/>
        <dbReference type="EC" id="3.6.1.7"/>
    </reaction>
</comment>
<evidence type="ECO:0000256" key="2">
    <source>
        <dbReference type="ARBA" id="ARBA00012150"/>
    </source>
</evidence>
<dbReference type="Proteomes" id="UP000198894">
    <property type="component" value="Unassembled WGS sequence"/>
</dbReference>
<dbReference type="InterPro" id="IPR017968">
    <property type="entry name" value="Acylphosphatase_CS"/>
</dbReference>
<evidence type="ECO:0000313" key="8">
    <source>
        <dbReference type="EMBL" id="SDL35392.1"/>
    </source>
</evidence>
<dbReference type="GO" id="GO:0003998">
    <property type="term" value="F:acylphosphatase activity"/>
    <property type="evidence" value="ECO:0007669"/>
    <property type="project" value="UniProtKB-EC"/>
</dbReference>
<keyword evidence="9" id="KW-1185">Reference proteome</keyword>
<evidence type="ECO:0000259" key="7">
    <source>
        <dbReference type="PROSITE" id="PS51160"/>
    </source>
</evidence>
<evidence type="ECO:0000256" key="3">
    <source>
        <dbReference type="ARBA" id="ARBA00047645"/>
    </source>
</evidence>
<dbReference type="PROSITE" id="PS51160">
    <property type="entry name" value="ACYLPHOSPHATASE_3"/>
    <property type="match status" value="1"/>
</dbReference>
<proteinExistence type="inferred from homology"/>
<dbReference type="RefSeq" id="WP_091600355.1">
    <property type="nucleotide sequence ID" value="NZ_FNEE01000034.1"/>
</dbReference>
<dbReference type="SUPFAM" id="SSF54975">
    <property type="entry name" value="Acylphosphatase/BLUF domain-like"/>
    <property type="match status" value="1"/>
</dbReference>
<feature type="active site" evidence="4">
    <location>
        <position position="22"/>
    </location>
</feature>
<feature type="domain" description="Acylphosphatase-like" evidence="7">
    <location>
        <begin position="7"/>
        <end position="94"/>
    </location>
</feature>
<accession>A0A1G9JDM0</accession>
<dbReference type="InterPro" id="IPR036046">
    <property type="entry name" value="Acylphosphatase-like_dom_sf"/>
</dbReference>
<dbReference type="AlphaFoldDB" id="A0A1G9JDM0"/>
<dbReference type="PROSITE" id="PS00150">
    <property type="entry name" value="ACYLPHOSPHATASE_1"/>
    <property type="match status" value="1"/>
</dbReference>
<organism evidence="8 9">
    <name type="scientific">Mesorhizobium muleiense</name>
    <dbReference type="NCBI Taxonomy" id="1004279"/>
    <lineage>
        <taxon>Bacteria</taxon>
        <taxon>Pseudomonadati</taxon>
        <taxon>Pseudomonadota</taxon>
        <taxon>Alphaproteobacteria</taxon>
        <taxon>Hyphomicrobiales</taxon>
        <taxon>Phyllobacteriaceae</taxon>
        <taxon>Mesorhizobium</taxon>
    </lineage>
</organism>
<dbReference type="EC" id="3.6.1.7" evidence="2 4"/>
<sequence length="94" mass="10113">MENGRKAVRVRLMGRVQGVSFRVWTRTEAERLGLSGWVRNEEDGSVTALIVGADGAVSTMLDRLWKGPTGASVSSVTSHDVDAGQEPNGFRIIG</sequence>
<dbReference type="PRINTS" id="PR00112">
    <property type="entry name" value="ACYLPHPHTASE"/>
</dbReference>
<dbReference type="Gene3D" id="3.30.70.100">
    <property type="match status" value="1"/>
</dbReference>
<dbReference type="PANTHER" id="PTHR47268">
    <property type="entry name" value="ACYLPHOSPHATASE"/>
    <property type="match status" value="1"/>
</dbReference>